<name>A0AAJ4XF74_9SPHI</name>
<dbReference type="AlphaFoldDB" id="A0AAJ4XF74"/>
<evidence type="ECO:0000259" key="1">
    <source>
        <dbReference type="Pfam" id="PF22548"/>
    </source>
</evidence>
<dbReference type="InterPro" id="IPR054347">
    <property type="entry name" value="TOTE_primase"/>
</dbReference>
<dbReference type="Pfam" id="PF22548">
    <property type="entry name" value="AEP-TOTE"/>
    <property type="match status" value="1"/>
</dbReference>
<dbReference type="EMBL" id="LT906468">
    <property type="protein sequence ID" value="SNV62206.1"/>
    <property type="molecule type" value="Genomic_DNA"/>
</dbReference>
<feature type="domain" description="TOTE conflict system primase" evidence="1">
    <location>
        <begin position="2"/>
        <end position="101"/>
    </location>
</feature>
<sequence>MPDYSYDPYHYRLHKANGGTYSNYNHKSFLHLSEIEISKHLQGLQQNGIYPLLQDNTSWFLVADFDKSDWQRQALKFLEGCRSKNVPDYLERSRSGNGAHV</sequence>
<organism evidence="2 3">
    <name type="scientific">Sphingobacterium mizutaii</name>
    <dbReference type="NCBI Taxonomy" id="1010"/>
    <lineage>
        <taxon>Bacteria</taxon>
        <taxon>Pseudomonadati</taxon>
        <taxon>Bacteroidota</taxon>
        <taxon>Sphingobacteriia</taxon>
        <taxon>Sphingobacteriales</taxon>
        <taxon>Sphingobacteriaceae</taxon>
        <taxon>Sphingobacterium</taxon>
    </lineage>
</organism>
<reference evidence="2 3" key="1">
    <citation type="submission" date="2017-06" db="EMBL/GenBank/DDBJ databases">
        <authorList>
            <consortium name="Pathogen Informatics"/>
        </authorList>
    </citation>
    <scope>NUCLEOTIDE SEQUENCE [LARGE SCALE GENOMIC DNA]</scope>
    <source>
        <strain evidence="2 3">NCTC12149</strain>
    </source>
</reference>
<accession>A0AAJ4XF74</accession>
<evidence type="ECO:0000313" key="2">
    <source>
        <dbReference type="EMBL" id="SNV62206.1"/>
    </source>
</evidence>
<proteinExistence type="predicted"/>
<dbReference type="KEGG" id="smiz:4412673_03779"/>
<dbReference type="Proteomes" id="UP000215355">
    <property type="component" value="Chromosome 1"/>
</dbReference>
<protein>
    <recommendedName>
        <fullName evidence="1">TOTE conflict system primase domain-containing protein</fullName>
    </recommendedName>
</protein>
<evidence type="ECO:0000313" key="3">
    <source>
        <dbReference type="Proteomes" id="UP000215355"/>
    </source>
</evidence>
<gene>
    <name evidence="2" type="ORF">SAMEA4412673_03779</name>
</gene>